<name>A0ABC8L8C0_ERUVS</name>
<organism evidence="2 3">
    <name type="scientific">Eruca vesicaria subsp. sativa</name>
    <name type="common">Garden rocket</name>
    <name type="synonym">Eruca sativa</name>
    <dbReference type="NCBI Taxonomy" id="29727"/>
    <lineage>
        <taxon>Eukaryota</taxon>
        <taxon>Viridiplantae</taxon>
        <taxon>Streptophyta</taxon>
        <taxon>Embryophyta</taxon>
        <taxon>Tracheophyta</taxon>
        <taxon>Spermatophyta</taxon>
        <taxon>Magnoliopsida</taxon>
        <taxon>eudicotyledons</taxon>
        <taxon>Gunneridae</taxon>
        <taxon>Pentapetalae</taxon>
        <taxon>rosids</taxon>
        <taxon>malvids</taxon>
        <taxon>Brassicales</taxon>
        <taxon>Brassicaceae</taxon>
        <taxon>Brassiceae</taxon>
        <taxon>Eruca</taxon>
    </lineage>
</organism>
<evidence type="ECO:0000256" key="1">
    <source>
        <dbReference type="SAM" id="MobiDB-lite"/>
    </source>
</evidence>
<dbReference type="AlphaFoldDB" id="A0ABC8L8C0"/>
<dbReference type="Proteomes" id="UP001642260">
    <property type="component" value="Unassembled WGS sequence"/>
</dbReference>
<evidence type="ECO:0000313" key="3">
    <source>
        <dbReference type="Proteomes" id="UP001642260"/>
    </source>
</evidence>
<comment type="caution">
    <text evidence="2">The sequence shown here is derived from an EMBL/GenBank/DDBJ whole genome shotgun (WGS) entry which is preliminary data.</text>
</comment>
<dbReference type="EMBL" id="CAKOAT010429598">
    <property type="protein sequence ID" value="CAH8371466.1"/>
    <property type="molecule type" value="Genomic_DNA"/>
</dbReference>
<gene>
    <name evidence="2" type="ORF">ERUC_LOCUS31527</name>
</gene>
<protein>
    <submittedName>
        <fullName evidence="2">Uncharacterized protein</fullName>
    </submittedName>
</protein>
<proteinExistence type="predicted"/>
<feature type="region of interest" description="Disordered" evidence="1">
    <location>
        <begin position="58"/>
        <end position="89"/>
    </location>
</feature>
<evidence type="ECO:0000313" key="2">
    <source>
        <dbReference type="EMBL" id="CAH8371466.1"/>
    </source>
</evidence>
<keyword evidence="3" id="KW-1185">Reference proteome</keyword>
<sequence>MLLPHSMHGFLETSSSCRGLSCRDSLLETLCTKAKETVVEKGNEVNVSEVFHVSKPPLAPKGPCAQEKKRGNTMRSKSPLMREHQGESEGVSFGDMTTFQWDMFLQSFQTLLQDALSKRLVPSLGK</sequence>
<reference evidence="2 3" key="1">
    <citation type="submission" date="2022-03" db="EMBL/GenBank/DDBJ databases">
        <authorList>
            <person name="Macdonald S."/>
            <person name="Ahmed S."/>
            <person name="Newling K."/>
        </authorList>
    </citation>
    <scope>NUCLEOTIDE SEQUENCE [LARGE SCALE GENOMIC DNA]</scope>
</reference>
<accession>A0ABC8L8C0</accession>